<dbReference type="Proteomes" id="UP000014500">
    <property type="component" value="Unassembled WGS sequence"/>
</dbReference>
<name>T1ITB9_STRMM</name>
<evidence type="ECO:0000313" key="2">
    <source>
        <dbReference type="EnsemblMetazoa" id="SMAR004364-PA"/>
    </source>
</evidence>
<organism evidence="2 3">
    <name type="scientific">Strigamia maritima</name>
    <name type="common">European centipede</name>
    <name type="synonym">Geophilus maritimus</name>
    <dbReference type="NCBI Taxonomy" id="126957"/>
    <lineage>
        <taxon>Eukaryota</taxon>
        <taxon>Metazoa</taxon>
        <taxon>Ecdysozoa</taxon>
        <taxon>Arthropoda</taxon>
        <taxon>Myriapoda</taxon>
        <taxon>Chilopoda</taxon>
        <taxon>Pleurostigmophora</taxon>
        <taxon>Geophilomorpha</taxon>
        <taxon>Linotaeniidae</taxon>
        <taxon>Strigamia</taxon>
    </lineage>
</organism>
<keyword evidence="1" id="KW-0732">Signal</keyword>
<sequence>MHSLCWIPVFILFLWKTFKSELQEDYANQCGTNIYNCWQYHHIIPDCVNTKSSLIKCAEVERYGAINCEDVAMKKIILNTLKNYHASVDVICNNPELKQNFIDNNRCWDNARICGFEIIALTISEDTHDEKDCDLMKSRLDVCIMNVSTDCRTLVKNYTDVFYHYSTCGDV</sequence>
<dbReference type="PhylomeDB" id="T1ITB9"/>
<keyword evidence="3" id="KW-1185">Reference proteome</keyword>
<dbReference type="EMBL" id="JH431477">
    <property type="status" value="NOT_ANNOTATED_CDS"/>
    <property type="molecule type" value="Genomic_DNA"/>
</dbReference>
<reference evidence="2" key="2">
    <citation type="submission" date="2015-02" db="UniProtKB">
        <authorList>
            <consortium name="EnsemblMetazoa"/>
        </authorList>
    </citation>
    <scope>IDENTIFICATION</scope>
</reference>
<evidence type="ECO:0000256" key="1">
    <source>
        <dbReference type="SAM" id="SignalP"/>
    </source>
</evidence>
<dbReference type="EnsemblMetazoa" id="SMAR004364-RA">
    <property type="protein sequence ID" value="SMAR004364-PA"/>
    <property type="gene ID" value="SMAR004364"/>
</dbReference>
<feature type="chain" id="PRO_5004579510" description="DUF19 domain-containing protein" evidence="1">
    <location>
        <begin position="20"/>
        <end position="171"/>
    </location>
</feature>
<dbReference type="AlphaFoldDB" id="T1ITB9"/>
<dbReference type="HOGENOM" id="CLU_1564858_0_0_1"/>
<evidence type="ECO:0008006" key="4">
    <source>
        <dbReference type="Google" id="ProtNLM"/>
    </source>
</evidence>
<proteinExistence type="predicted"/>
<evidence type="ECO:0000313" key="3">
    <source>
        <dbReference type="Proteomes" id="UP000014500"/>
    </source>
</evidence>
<protein>
    <recommendedName>
        <fullName evidence="4">DUF19 domain-containing protein</fullName>
    </recommendedName>
</protein>
<feature type="signal peptide" evidence="1">
    <location>
        <begin position="1"/>
        <end position="19"/>
    </location>
</feature>
<reference evidence="3" key="1">
    <citation type="submission" date="2011-05" db="EMBL/GenBank/DDBJ databases">
        <authorList>
            <person name="Richards S.R."/>
            <person name="Qu J."/>
            <person name="Jiang H."/>
            <person name="Jhangiani S.N."/>
            <person name="Agravi P."/>
            <person name="Goodspeed R."/>
            <person name="Gross S."/>
            <person name="Mandapat C."/>
            <person name="Jackson L."/>
            <person name="Mathew T."/>
            <person name="Pu L."/>
            <person name="Thornton R."/>
            <person name="Saada N."/>
            <person name="Wilczek-Boney K.B."/>
            <person name="Lee S."/>
            <person name="Kovar C."/>
            <person name="Wu Y."/>
            <person name="Scherer S.E."/>
            <person name="Worley K.C."/>
            <person name="Muzny D.M."/>
            <person name="Gibbs R."/>
        </authorList>
    </citation>
    <scope>NUCLEOTIDE SEQUENCE</scope>
    <source>
        <strain evidence="3">Brora</strain>
    </source>
</reference>
<accession>T1ITB9</accession>